<dbReference type="Proteomes" id="UP001150538">
    <property type="component" value="Unassembled WGS sequence"/>
</dbReference>
<name>A0A9W8DWS9_9FUNG</name>
<dbReference type="InterPro" id="IPR001737">
    <property type="entry name" value="KsgA/Erm"/>
</dbReference>
<dbReference type="OrthoDB" id="16079at2759"/>
<dbReference type="Gene3D" id="3.40.50.150">
    <property type="entry name" value="Vaccinia Virus protein VP39"/>
    <property type="match status" value="1"/>
</dbReference>
<dbReference type="PANTHER" id="PTHR11727">
    <property type="entry name" value="DIMETHYLADENOSINE TRANSFERASE"/>
    <property type="match status" value="1"/>
</dbReference>
<dbReference type="GO" id="GO:0000179">
    <property type="term" value="F:rRNA (adenine-N6,N6-)-dimethyltransferase activity"/>
    <property type="evidence" value="ECO:0007669"/>
    <property type="project" value="UniProtKB-UniRule"/>
</dbReference>
<dbReference type="EC" id="2.1.1.-" evidence="6"/>
<evidence type="ECO:0000256" key="5">
    <source>
        <dbReference type="PROSITE-ProRule" id="PRU01026"/>
    </source>
</evidence>
<dbReference type="Pfam" id="PF00398">
    <property type="entry name" value="RrnaAD"/>
    <property type="match status" value="1"/>
</dbReference>
<evidence type="ECO:0000259" key="7">
    <source>
        <dbReference type="SMART" id="SM00650"/>
    </source>
</evidence>
<feature type="binding site" evidence="5">
    <location>
        <position position="109"/>
    </location>
    <ligand>
        <name>S-adenosyl-L-methionine</name>
        <dbReference type="ChEBI" id="CHEBI:59789"/>
    </ligand>
</feature>
<dbReference type="InterPro" id="IPR029063">
    <property type="entry name" value="SAM-dependent_MTases_sf"/>
</dbReference>
<feature type="binding site" evidence="5">
    <location>
        <position position="83"/>
    </location>
    <ligand>
        <name>S-adenosyl-L-methionine</name>
        <dbReference type="ChEBI" id="CHEBI:59789"/>
    </ligand>
</feature>
<dbReference type="PROSITE" id="PS51689">
    <property type="entry name" value="SAM_RNA_A_N6_MT"/>
    <property type="match status" value="1"/>
</dbReference>
<protein>
    <recommendedName>
        <fullName evidence="6">rRNA adenine N(6)-methyltransferase</fullName>
        <ecNumber evidence="6">2.1.1.-</ecNumber>
    </recommendedName>
</protein>
<feature type="domain" description="Ribosomal RNA adenine methylase transferase N-terminal" evidence="7">
    <location>
        <begin position="40"/>
        <end position="233"/>
    </location>
</feature>
<keyword evidence="1 5" id="KW-0489">Methyltransferase</keyword>
<dbReference type="GO" id="GO:0003723">
    <property type="term" value="F:RNA binding"/>
    <property type="evidence" value="ECO:0007669"/>
    <property type="project" value="UniProtKB-UniRule"/>
</dbReference>
<keyword evidence="6" id="KW-0698">rRNA processing</keyword>
<reference evidence="8" key="1">
    <citation type="submission" date="2022-07" db="EMBL/GenBank/DDBJ databases">
        <title>Phylogenomic reconstructions and comparative analyses of Kickxellomycotina fungi.</title>
        <authorList>
            <person name="Reynolds N.K."/>
            <person name="Stajich J.E."/>
            <person name="Barry K."/>
            <person name="Grigoriev I.V."/>
            <person name="Crous P."/>
            <person name="Smith M.E."/>
        </authorList>
    </citation>
    <scope>NUCLEOTIDE SEQUENCE</scope>
    <source>
        <strain evidence="8">NBRC 100468</strain>
    </source>
</reference>
<keyword evidence="2 5" id="KW-0808">Transferase</keyword>
<organism evidence="8 9">
    <name type="scientific">Mycoemilia scoparia</name>
    <dbReference type="NCBI Taxonomy" id="417184"/>
    <lineage>
        <taxon>Eukaryota</taxon>
        <taxon>Fungi</taxon>
        <taxon>Fungi incertae sedis</taxon>
        <taxon>Zoopagomycota</taxon>
        <taxon>Kickxellomycotina</taxon>
        <taxon>Kickxellomycetes</taxon>
        <taxon>Kickxellales</taxon>
        <taxon>Kickxellaceae</taxon>
        <taxon>Mycoemilia</taxon>
    </lineage>
</organism>
<evidence type="ECO:0000256" key="1">
    <source>
        <dbReference type="ARBA" id="ARBA00022603"/>
    </source>
</evidence>
<feature type="binding site" evidence="5">
    <location>
        <position position="35"/>
    </location>
    <ligand>
        <name>S-adenosyl-L-methionine</name>
        <dbReference type="ChEBI" id="CHEBI:59789"/>
    </ligand>
</feature>
<dbReference type="SUPFAM" id="SSF53335">
    <property type="entry name" value="S-adenosyl-L-methionine-dependent methyltransferases"/>
    <property type="match status" value="1"/>
</dbReference>
<dbReference type="PROSITE" id="PS01131">
    <property type="entry name" value="RRNA_A_DIMETH"/>
    <property type="match status" value="1"/>
</dbReference>
<evidence type="ECO:0000313" key="8">
    <source>
        <dbReference type="EMBL" id="KAJ1921926.1"/>
    </source>
</evidence>
<dbReference type="EMBL" id="JANBPU010000002">
    <property type="protein sequence ID" value="KAJ1921926.1"/>
    <property type="molecule type" value="Genomic_DNA"/>
</dbReference>
<dbReference type="CDD" id="cd02440">
    <property type="entry name" value="AdoMet_MTases"/>
    <property type="match status" value="1"/>
</dbReference>
<dbReference type="PANTHER" id="PTHR11727:SF17">
    <property type="entry name" value="DIMETHYLADENOSINE TRANSFERASE 1, MITOCHONDRIAL"/>
    <property type="match status" value="1"/>
</dbReference>
<proteinExistence type="inferred from homology"/>
<keyword evidence="9" id="KW-1185">Reference proteome</keyword>
<feature type="binding site" evidence="5">
    <location>
        <position position="140"/>
    </location>
    <ligand>
        <name>S-adenosyl-L-methionine</name>
        <dbReference type="ChEBI" id="CHEBI:59789"/>
    </ligand>
</feature>
<dbReference type="InterPro" id="IPR020598">
    <property type="entry name" value="rRNA_Ade_methylase_Trfase_N"/>
</dbReference>
<gene>
    <name evidence="8" type="ORF">H4219_000273</name>
</gene>
<accession>A0A9W8DWS9</accession>
<keyword evidence="4 5" id="KW-0694">RNA-binding</keyword>
<evidence type="ECO:0000313" key="9">
    <source>
        <dbReference type="Proteomes" id="UP001150538"/>
    </source>
</evidence>
<keyword evidence="3 5" id="KW-0949">S-adenosyl-L-methionine</keyword>
<comment type="caution">
    <text evidence="8">The sequence shown here is derived from an EMBL/GenBank/DDBJ whole genome shotgun (WGS) entry which is preliminary data.</text>
</comment>
<evidence type="ECO:0000256" key="3">
    <source>
        <dbReference type="ARBA" id="ARBA00022691"/>
    </source>
</evidence>
<evidence type="ECO:0000256" key="4">
    <source>
        <dbReference type="ARBA" id="ARBA00022884"/>
    </source>
</evidence>
<sequence>MASGSIKSLPKLPSIRDLIKIYGISAQSRFSQNFILDRNITDTIVKNAKIDFDHSLVIEVGPGPGLLTRAILNAGAKNLVAVEKDKRFIPTLEQLQAASENRFKAILGDILYVDHKQLMDIAQNNPANKQEIEKVHIIGNLPFNIATSLLIQWLYQMEKREGLFALPEPSMTLMFQKEVGLRISAPPSAKERGRLSVMTQSLCEAKTIYTVRSSSFVPKPKVDAAVIQFKLLKEPILKSSIKTLEKIHKNELKD</sequence>
<dbReference type="InterPro" id="IPR020596">
    <property type="entry name" value="rRNA_Ade_Mease_Trfase_CS"/>
</dbReference>
<evidence type="ECO:0000256" key="6">
    <source>
        <dbReference type="RuleBase" id="RU362106"/>
    </source>
</evidence>
<dbReference type="GO" id="GO:0034246">
    <property type="term" value="F:mitochondrial transcription factor activity"/>
    <property type="evidence" value="ECO:0007669"/>
    <property type="project" value="TreeGrafter"/>
</dbReference>
<dbReference type="AlphaFoldDB" id="A0A9W8DWS9"/>
<comment type="similarity">
    <text evidence="5 6">Belongs to the class I-like SAM-binding methyltransferase superfamily. rRNA adenine N(6)-methyltransferase family.</text>
</comment>
<feature type="binding site" evidence="5">
    <location>
        <position position="61"/>
    </location>
    <ligand>
        <name>S-adenosyl-L-methionine</name>
        <dbReference type="ChEBI" id="CHEBI:59789"/>
    </ligand>
</feature>
<dbReference type="GO" id="GO:0005759">
    <property type="term" value="C:mitochondrial matrix"/>
    <property type="evidence" value="ECO:0007669"/>
    <property type="project" value="TreeGrafter"/>
</dbReference>
<dbReference type="SMART" id="SM00650">
    <property type="entry name" value="rADc"/>
    <property type="match status" value="1"/>
</dbReference>
<evidence type="ECO:0000256" key="2">
    <source>
        <dbReference type="ARBA" id="ARBA00022679"/>
    </source>
</evidence>
<dbReference type="GO" id="GO:0006391">
    <property type="term" value="P:transcription initiation at mitochondrial promoter"/>
    <property type="evidence" value="ECO:0007669"/>
    <property type="project" value="TreeGrafter"/>
</dbReference>
<feature type="binding site" evidence="5">
    <location>
        <position position="33"/>
    </location>
    <ligand>
        <name>S-adenosyl-L-methionine</name>
        <dbReference type="ChEBI" id="CHEBI:59789"/>
    </ligand>
</feature>